<evidence type="ECO:0008006" key="3">
    <source>
        <dbReference type="Google" id="ProtNLM"/>
    </source>
</evidence>
<name>A0ABP1S9T9_9HEXA</name>
<dbReference type="SUPFAM" id="SSF52047">
    <property type="entry name" value="RNI-like"/>
    <property type="match status" value="1"/>
</dbReference>
<dbReference type="EMBL" id="CAXLJM020000164">
    <property type="protein sequence ID" value="CAL8146955.1"/>
    <property type="molecule type" value="Genomic_DNA"/>
</dbReference>
<evidence type="ECO:0000313" key="1">
    <source>
        <dbReference type="EMBL" id="CAL8146955.1"/>
    </source>
</evidence>
<sequence>MDFDKTLVSDKNPFLNHLILETLFKVASVEALRDFRLVNKLWWEKSLPHFRSNYRLSFQGEFEAHSVPWEKVDQFLEWVNLPNDPFLLQKYPFQKYNVSNWRLRLNNNPGLHQFWEDFGPLMKDLKIENCRLYGVTDTERILFDLTPNLESLTLNWNWYHQLSRAEREAEPKRGEVVVPNLNLKKLIISLKEELIFVEPEYPEYESSRRGRSNDEFLPISWTNILKTFPNLKGLQLEHIDSDQNEYEETEGGYSSINTLLSVARRLRETTANAYQIEELNIVNAQENALYSFPRSTLNRLLKLQFPLTQLELDIGVHTGSSDFKKILEMYCETLKVLKVYRAPYTSAFTRFPFGVVMESLAELQLQGPIATSVLFLENTPNLKILRILNEDHYLAYDKRFRAESRHGSDDSDGFNAVEWDYQEPISVIEQTDFSHLENKVNSNLVEFVNGDEVCTGNQMKSLVKLMPNLKRLRIGVGDDGFRVLCDEWKSSMMELELAPSSTVHAGVFAGILGDCHDASKRPPNITDLKYLRNFKMDMISDAEYDAVYEGLLRLPHLKKLSMKCAPTVSDEAFNQLTSKFSGCVIRRHR</sequence>
<dbReference type="InterPro" id="IPR032675">
    <property type="entry name" value="LRR_dom_sf"/>
</dbReference>
<proteinExistence type="predicted"/>
<comment type="caution">
    <text evidence="1">The sequence shown here is derived from an EMBL/GenBank/DDBJ whole genome shotgun (WGS) entry which is preliminary data.</text>
</comment>
<keyword evidence="2" id="KW-1185">Reference proteome</keyword>
<evidence type="ECO:0000313" key="2">
    <source>
        <dbReference type="Proteomes" id="UP001642540"/>
    </source>
</evidence>
<protein>
    <recommendedName>
        <fullName evidence="3">F-box domain-containing protein</fullName>
    </recommendedName>
</protein>
<dbReference type="Proteomes" id="UP001642540">
    <property type="component" value="Unassembled WGS sequence"/>
</dbReference>
<organism evidence="1 2">
    <name type="scientific">Orchesella dallaii</name>
    <dbReference type="NCBI Taxonomy" id="48710"/>
    <lineage>
        <taxon>Eukaryota</taxon>
        <taxon>Metazoa</taxon>
        <taxon>Ecdysozoa</taxon>
        <taxon>Arthropoda</taxon>
        <taxon>Hexapoda</taxon>
        <taxon>Collembola</taxon>
        <taxon>Entomobryomorpha</taxon>
        <taxon>Entomobryoidea</taxon>
        <taxon>Orchesellidae</taxon>
        <taxon>Orchesellinae</taxon>
        <taxon>Orchesella</taxon>
    </lineage>
</organism>
<dbReference type="Gene3D" id="3.80.10.10">
    <property type="entry name" value="Ribonuclease Inhibitor"/>
    <property type="match status" value="1"/>
</dbReference>
<reference evidence="1 2" key="1">
    <citation type="submission" date="2024-08" db="EMBL/GenBank/DDBJ databases">
        <authorList>
            <person name="Cucini C."/>
            <person name="Frati F."/>
        </authorList>
    </citation>
    <scope>NUCLEOTIDE SEQUENCE [LARGE SCALE GENOMIC DNA]</scope>
</reference>
<gene>
    <name evidence="1" type="ORF">ODALV1_LOCUS30989</name>
</gene>
<accession>A0ABP1S9T9</accession>